<evidence type="ECO:0000256" key="2">
    <source>
        <dbReference type="SAM" id="SignalP"/>
    </source>
</evidence>
<feature type="signal peptide" evidence="2">
    <location>
        <begin position="1"/>
        <end position="20"/>
    </location>
</feature>
<evidence type="ECO:0000256" key="1">
    <source>
        <dbReference type="SAM" id="MobiDB-lite"/>
    </source>
</evidence>
<sequence length="83" mass="9284">MDKTAFVLLLILSNIVPLMAWGSMAQVWYRGPSTRAPQRARSLVEAPEERSQNAADGFISQRDQDASEKRPVVSEKIPAQYAH</sequence>
<evidence type="ECO:0000313" key="3">
    <source>
        <dbReference type="EMBL" id="JAA60909.1"/>
    </source>
</evidence>
<organism evidence="3">
    <name type="scientific">Rhipicephalus pulchellus</name>
    <name type="common">Yellow backed tick</name>
    <name type="synonym">Dermacentor pulchellus</name>
    <dbReference type="NCBI Taxonomy" id="72859"/>
    <lineage>
        <taxon>Eukaryota</taxon>
        <taxon>Metazoa</taxon>
        <taxon>Ecdysozoa</taxon>
        <taxon>Arthropoda</taxon>
        <taxon>Chelicerata</taxon>
        <taxon>Arachnida</taxon>
        <taxon>Acari</taxon>
        <taxon>Parasitiformes</taxon>
        <taxon>Ixodida</taxon>
        <taxon>Ixodoidea</taxon>
        <taxon>Ixodidae</taxon>
        <taxon>Rhipicephalinae</taxon>
        <taxon>Rhipicephalus</taxon>
        <taxon>Rhipicephalus</taxon>
    </lineage>
</organism>
<feature type="compositionally biased region" description="Basic and acidic residues" evidence="1">
    <location>
        <begin position="62"/>
        <end position="73"/>
    </location>
</feature>
<feature type="chain" id="PRO_5003981656" evidence="2">
    <location>
        <begin position="21"/>
        <end position="83"/>
    </location>
</feature>
<accession>L7MCI3</accession>
<keyword evidence="2" id="KW-0732">Signal</keyword>
<name>L7MCI3_RHIPC</name>
<proteinExistence type="evidence at transcript level"/>
<dbReference type="EMBL" id="GACK01004125">
    <property type="protein sequence ID" value="JAA60909.1"/>
    <property type="molecule type" value="mRNA"/>
</dbReference>
<dbReference type="AlphaFoldDB" id="L7MCI3"/>
<protein>
    <submittedName>
        <fullName evidence="3">Putative secreted peptide</fullName>
    </submittedName>
</protein>
<reference evidence="3" key="2">
    <citation type="journal article" date="2015" name="J. Proteomics">
        <title>Sexual differences in the sialomes of the zebra tick, Rhipicephalus pulchellus.</title>
        <authorList>
            <person name="Tan A.W."/>
            <person name="Francischetti I.M."/>
            <person name="Slovak M."/>
            <person name="Kini R.M."/>
            <person name="Ribeiro J.M."/>
        </authorList>
    </citation>
    <scope>NUCLEOTIDE SEQUENCE</scope>
    <source>
        <tissue evidence="3">Salivary gland</tissue>
    </source>
</reference>
<feature type="region of interest" description="Disordered" evidence="1">
    <location>
        <begin position="39"/>
        <end position="83"/>
    </location>
</feature>
<reference evidence="3" key="1">
    <citation type="submission" date="2012-11" db="EMBL/GenBank/DDBJ databases">
        <authorList>
            <person name="Lucero-Rivera Y.E."/>
            <person name="Tovar-Ramirez D."/>
        </authorList>
    </citation>
    <scope>NUCLEOTIDE SEQUENCE</scope>
    <source>
        <tissue evidence="3">Salivary gland</tissue>
    </source>
</reference>